<dbReference type="OrthoDB" id="2309723at2759"/>
<sequence length="224" mass="25388">MSSKIILYYLSLSPPVRSVLLTAEALGIELELRNVNLLDGEHLTPEFTKLNPQHTVPTIDDNGVIIYDSHVICGYLVDKYAKDDSLYPKDLLKRAQVDARLHFDTGFLFARTRFIFEPIFFFGESEAPKYKIEYLQKCWSLMEAFLENGKFVCGDSITIADYCCIATISSVDTVAPIDAEKYPKLTAWKKLMEGLPNYHVNVQGAVGVQKLFFDTMEKRKAGRA</sequence>
<organism evidence="9 10">
    <name type="scientific">Pseudolycoriella hygida</name>
    <dbReference type="NCBI Taxonomy" id="35572"/>
    <lineage>
        <taxon>Eukaryota</taxon>
        <taxon>Metazoa</taxon>
        <taxon>Ecdysozoa</taxon>
        <taxon>Arthropoda</taxon>
        <taxon>Hexapoda</taxon>
        <taxon>Insecta</taxon>
        <taxon>Pterygota</taxon>
        <taxon>Neoptera</taxon>
        <taxon>Endopterygota</taxon>
        <taxon>Diptera</taxon>
        <taxon>Nematocera</taxon>
        <taxon>Sciaroidea</taxon>
        <taxon>Sciaridae</taxon>
        <taxon>Pseudolycoriella</taxon>
    </lineage>
</organism>
<evidence type="ECO:0000256" key="4">
    <source>
        <dbReference type="ARBA" id="ARBA00022679"/>
    </source>
</evidence>
<comment type="caution">
    <text evidence="9">The sequence shown here is derived from an EMBL/GenBank/DDBJ whole genome shotgun (WGS) entry which is preliminary data.</text>
</comment>
<dbReference type="InterPro" id="IPR040079">
    <property type="entry name" value="Glutathione_S-Trfase"/>
</dbReference>
<gene>
    <name evidence="9" type="primary">GST1_1</name>
    <name evidence="9" type="ORF">Bhyg_02399</name>
</gene>
<dbReference type="Proteomes" id="UP001151699">
    <property type="component" value="Chromosome A"/>
</dbReference>
<dbReference type="InterPro" id="IPR004045">
    <property type="entry name" value="Glutathione_S-Trfase_N"/>
</dbReference>
<dbReference type="PANTHER" id="PTHR43969:SF3">
    <property type="entry name" value="GLUTATHIONE S TRANSFERASE E11, ISOFORM A-RELATED"/>
    <property type="match status" value="1"/>
</dbReference>
<evidence type="ECO:0000256" key="6">
    <source>
        <dbReference type="ARBA" id="ARBA00047960"/>
    </source>
</evidence>
<dbReference type="Gene3D" id="1.20.1050.10">
    <property type="match status" value="1"/>
</dbReference>
<dbReference type="InterPro" id="IPR010987">
    <property type="entry name" value="Glutathione-S-Trfase_C-like"/>
</dbReference>
<dbReference type="PROSITE" id="PS50405">
    <property type="entry name" value="GST_CTER"/>
    <property type="match status" value="1"/>
</dbReference>
<dbReference type="Gene3D" id="3.40.30.10">
    <property type="entry name" value="Glutaredoxin"/>
    <property type="match status" value="1"/>
</dbReference>
<dbReference type="Pfam" id="PF13417">
    <property type="entry name" value="GST_N_3"/>
    <property type="match status" value="1"/>
</dbReference>
<dbReference type="EMBL" id="WJQU01000001">
    <property type="protein sequence ID" value="KAJ6647179.1"/>
    <property type="molecule type" value="Genomic_DNA"/>
</dbReference>
<evidence type="ECO:0000256" key="5">
    <source>
        <dbReference type="ARBA" id="ARBA00041523"/>
    </source>
</evidence>
<dbReference type="FunFam" id="3.40.30.10:FF:000034">
    <property type="entry name" value="glutathione S-transferase 1"/>
    <property type="match status" value="1"/>
</dbReference>
<protein>
    <recommendedName>
        <fullName evidence="3">glutathione transferase</fullName>
        <ecNumber evidence="3">2.5.1.18</ecNumber>
    </recommendedName>
    <alternativeName>
        <fullName evidence="5">GST class-theta</fullName>
    </alternativeName>
</protein>
<evidence type="ECO:0000256" key="3">
    <source>
        <dbReference type="ARBA" id="ARBA00012452"/>
    </source>
</evidence>
<dbReference type="InterPro" id="IPR004046">
    <property type="entry name" value="GST_C"/>
</dbReference>
<comment type="subunit">
    <text evidence="2">Homodimer.</text>
</comment>
<dbReference type="SUPFAM" id="SSF52833">
    <property type="entry name" value="Thioredoxin-like"/>
    <property type="match status" value="1"/>
</dbReference>
<evidence type="ECO:0000313" key="9">
    <source>
        <dbReference type="EMBL" id="KAJ6647179.1"/>
    </source>
</evidence>
<reference evidence="9" key="1">
    <citation type="submission" date="2022-07" db="EMBL/GenBank/DDBJ databases">
        <authorList>
            <person name="Trinca V."/>
            <person name="Uliana J.V.C."/>
            <person name="Torres T.T."/>
            <person name="Ward R.J."/>
            <person name="Monesi N."/>
        </authorList>
    </citation>
    <scope>NUCLEOTIDE SEQUENCE</scope>
    <source>
        <strain evidence="9">HSMRA1968</strain>
        <tissue evidence="9">Whole embryos</tissue>
    </source>
</reference>
<dbReference type="SFLD" id="SFLDS00019">
    <property type="entry name" value="Glutathione_Transferase_(cytos"/>
    <property type="match status" value="1"/>
</dbReference>
<comment type="catalytic activity">
    <reaction evidence="6">
        <text>RX + glutathione = an S-substituted glutathione + a halide anion + H(+)</text>
        <dbReference type="Rhea" id="RHEA:16437"/>
        <dbReference type="ChEBI" id="CHEBI:15378"/>
        <dbReference type="ChEBI" id="CHEBI:16042"/>
        <dbReference type="ChEBI" id="CHEBI:17792"/>
        <dbReference type="ChEBI" id="CHEBI:57925"/>
        <dbReference type="ChEBI" id="CHEBI:90779"/>
        <dbReference type="EC" id="2.5.1.18"/>
    </reaction>
</comment>
<comment type="similarity">
    <text evidence="1">Belongs to the GST superfamily. Theta family.</text>
</comment>
<dbReference type="Pfam" id="PF14497">
    <property type="entry name" value="GST_C_3"/>
    <property type="match status" value="1"/>
</dbReference>
<dbReference type="InterPro" id="IPR036282">
    <property type="entry name" value="Glutathione-S-Trfase_C_sf"/>
</dbReference>
<accession>A0A9Q0ND54</accession>
<feature type="domain" description="GST N-terminal" evidence="7">
    <location>
        <begin position="3"/>
        <end position="84"/>
    </location>
</feature>
<evidence type="ECO:0000313" key="10">
    <source>
        <dbReference type="Proteomes" id="UP001151699"/>
    </source>
</evidence>
<feature type="domain" description="GST C-terminal" evidence="8">
    <location>
        <begin position="90"/>
        <end position="222"/>
    </location>
</feature>
<name>A0A9Q0ND54_9DIPT</name>
<dbReference type="FunFam" id="1.20.1050.10:FF:000007">
    <property type="entry name" value="Glutathione S-transferase 1-1"/>
    <property type="match status" value="1"/>
</dbReference>
<dbReference type="InterPro" id="IPR036249">
    <property type="entry name" value="Thioredoxin-like_sf"/>
</dbReference>
<proteinExistence type="inferred from homology"/>
<evidence type="ECO:0000256" key="1">
    <source>
        <dbReference type="ARBA" id="ARBA00009899"/>
    </source>
</evidence>
<evidence type="ECO:0000259" key="8">
    <source>
        <dbReference type="PROSITE" id="PS50405"/>
    </source>
</evidence>
<dbReference type="CDD" id="cd03045">
    <property type="entry name" value="GST_N_Delta_Epsilon"/>
    <property type="match status" value="1"/>
</dbReference>
<keyword evidence="10" id="KW-1185">Reference proteome</keyword>
<dbReference type="PANTHER" id="PTHR43969">
    <property type="entry name" value="GLUTATHIONE S TRANSFERASE D10, ISOFORM A-RELATED"/>
    <property type="match status" value="1"/>
</dbReference>
<dbReference type="PROSITE" id="PS50404">
    <property type="entry name" value="GST_NTER"/>
    <property type="match status" value="1"/>
</dbReference>
<dbReference type="SUPFAM" id="SSF47616">
    <property type="entry name" value="GST C-terminal domain-like"/>
    <property type="match status" value="1"/>
</dbReference>
<dbReference type="GO" id="GO:0004364">
    <property type="term" value="F:glutathione transferase activity"/>
    <property type="evidence" value="ECO:0007669"/>
    <property type="project" value="UniProtKB-EC"/>
</dbReference>
<evidence type="ECO:0000259" key="7">
    <source>
        <dbReference type="PROSITE" id="PS50404"/>
    </source>
</evidence>
<dbReference type="EC" id="2.5.1.18" evidence="3"/>
<dbReference type="CDD" id="cd03177">
    <property type="entry name" value="GST_C_Delta_Epsilon"/>
    <property type="match status" value="1"/>
</dbReference>
<dbReference type="SFLD" id="SFLDG01153">
    <property type="entry name" value="Main.4:_Theta-like"/>
    <property type="match status" value="1"/>
</dbReference>
<dbReference type="GO" id="GO:0006749">
    <property type="term" value="P:glutathione metabolic process"/>
    <property type="evidence" value="ECO:0007669"/>
    <property type="project" value="TreeGrafter"/>
</dbReference>
<dbReference type="SFLD" id="SFLDG00358">
    <property type="entry name" value="Main_(cytGST)"/>
    <property type="match status" value="1"/>
</dbReference>
<evidence type="ECO:0000256" key="2">
    <source>
        <dbReference type="ARBA" id="ARBA00011738"/>
    </source>
</evidence>
<keyword evidence="4" id="KW-0808">Transferase</keyword>
<dbReference type="AlphaFoldDB" id="A0A9Q0ND54"/>